<keyword evidence="9" id="KW-1185">Reference proteome</keyword>
<sequence length="274" mass="27963">MKSAIQPPAWKALLPWPGPEAHKHARGRLGVVCGPPNRTGAARLAARAGLRVGAGVVTLLCPPASAPIVAPAVEAVMVHPFEGPQALVEASQAMNAVVIGPAAGLDQATIENVRALARTKAALVVDADALSIFEGRSQDLFDLLDTQDVLTPHEGEFQRLFPGLLDAGREAAALRAARTAGCIVVLKGRETLIAGPDGRIHSNDNGSPWLATAGTGDVLAGIIGGLIAQGMASVDAATAAAWIHAEAARGFGPGLIAEDLPDRLPAVLSGLYPG</sequence>
<feature type="binding site" evidence="6">
    <location>
        <begin position="187"/>
        <end position="191"/>
    </location>
    <ligand>
        <name>AMP</name>
        <dbReference type="ChEBI" id="CHEBI:456215"/>
    </ligand>
</feature>
<dbReference type="InterPro" id="IPR017953">
    <property type="entry name" value="Carbohydrate_kinase_pred_CS"/>
</dbReference>
<comment type="caution">
    <text evidence="6">Lacks conserved residue(s) required for the propagation of feature annotation.</text>
</comment>
<evidence type="ECO:0000313" key="8">
    <source>
        <dbReference type="EMBL" id="QQQ19237.1"/>
    </source>
</evidence>
<dbReference type="Gene3D" id="3.40.1190.20">
    <property type="match status" value="1"/>
</dbReference>
<keyword evidence="1 6" id="KW-0547">Nucleotide-binding</keyword>
<dbReference type="EMBL" id="CP067977">
    <property type="protein sequence ID" value="QQQ19237.1"/>
    <property type="molecule type" value="Genomic_DNA"/>
</dbReference>
<comment type="catalytic activity">
    <reaction evidence="6">
        <text>(6S)-NADPHX + ADP = AMP + phosphate + NADPH + H(+)</text>
        <dbReference type="Rhea" id="RHEA:32235"/>
        <dbReference type="ChEBI" id="CHEBI:15378"/>
        <dbReference type="ChEBI" id="CHEBI:43474"/>
        <dbReference type="ChEBI" id="CHEBI:57783"/>
        <dbReference type="ChEBI" id="CHEBI:64076"/>
        <dbReference type="ChEBI" id="CHEBI:456215"/>
        <dbReference type="ChEBI" id="CHEBI:456216"/>
        <dbReference type="EC" id="4.2.1.136"/>
    </reaction>
</comment>
<keyword evidence="2 6" id="KW-0067">ATP-binding</keyword>
<dbReference type="PROSITE" id="PS51383">
    <property type="entry name" value="YJEF_C_3"/>
    <property type="match status" value="1"/>
</dbReference>
<proteinExistence type="inferred from homology"/>
<evidence type="ECO:0000256" key="2">
    <source>
        <dbReference type="ARBA" id="ARBA00022840"/>
    </source>
</evidence>
<dbReference type="PANTHER" id="PTHR12592:SF0">
    <property type="entry name" value="ATP-DEPENDENT (S)-NAD(P)H-HYDRATE DEHYDRATASE"/>
    <property type="match status" value="1"/>
</dbReference>
<reference evidence="8 9" key="1">
    <citation type="submission" date="2021-01" db="EMBL/GenBank/DDBJ databases">
        <title>Brevundimonas vitis sp. nov., an bacterium isolated from grape (Vitis vinifera).</title>
        <authorList>
            <person name="Jiang L."/>
            <person name="Lee J."/>
        </authorList>
    </citation>
    <scope>NUCLEOTIDE SEQUENCE [LARGE SCALE GENOMIC DNA]</scope>
    <source>
        <strain evidence="8 9">GRTSA-9</strain>
    </source>
</reference>
<dbReference type="PANTHER" id="PTHR12592">
    <property type="entry name" value="ATP-DEPENDENT (S)-NAD(P)H-HYDRATE DEHYDRATASE FAMILY MEMBER"/>
    <property type="match status" value="1"/>
</dbReference>
<comment type="function">
    <text evidence="6">Catalyzes the dehydration of the S-form of NAD(P)HX at the expense of ADP, which is converted to AMP. Together with NAD(P)HX epimerase, which catalyzes the epimerization of the S- and R-forms, the enzyme allows the repair of both epimers of NAD(P)HX, a damaged form of NAD(P)H that is a result of enzymatic or heat-dependent hydration.</text>
</comment>
<evidence type="ECO:0000256" key="5">
    <source>
        <dbReference type="ARBA" id="ARBA00023239"/>
    </source>
</evidence>
<keyword evidence="3 6" id="KW-0521">NADP</keyword>
<comment type="subunit">
    <text evidence="6">Homotetramer.</text>
</comment>
<dbReference type="InterPro" id="IPR029056">
    <property type="entry name" value="Ribokinase-like"/>
</dbReference>
<dbReference type="Pfam" id="PF01256">
    <property type="entry name" value="Carb_kinase"/>
    <property type="match status" value="1"/>
</dbReference>
<feature type="binding site" evidence="6">
    <location>
        <position position="41"/>
    </location>
    <ligand>
        <name>(6S)-NADPHX</name>
        <dbReference type="ChEBI" id="CHEBI:64076"/>
    </ligand>
</feature>
<comment type="similarity">
    <text evidence="6">Belongs to the NnrD/CARKD family.</text>
</comment>
<evidence type="ECO:0000259" key="7">
    <source>
        <dbReference type="PROSITE" id="PS51383"/>
    </source>
</evidence>
<dbReference type="Proteomes" id="UP000595448">
    <property type="component" value="Chromosome"/>
</dbReference>
<organism evidence="8 9">
    <name type="scientific">Brevundimonas vitisensis</name>
    <dbReference type="NCBI Taxonomy" id="2800818"/>
    <lineage>
        <taxon>Bacteria</taxon>
        <taxon>Pseudomonadati</taxon>
        <taxon>Pseudomonadota</taxon>
        <taxon>Alphaproteobacteria</taxon>
        <taxon>Caulobacterales</taxon>
        <taxon>Caulobacteraceae</taxon>
        <taxon>Brevundimonas</taxon>
    </lineage>
</organism>
<keyword evidence="5 6" id="KW-0456">Lyase</keyword>
<evidence type="ECO:0000256" key="1">
    <source>
        <dbReference type="ARBA" id="ARBA00022741"/>
    </source>
</evidence>
<accession>A0ABX7BNS9</accession>
<dbReference type="HAMAP" id="MF_01965">
    <property type="entry name" value="NADHX_dehydratase"/>
    <property type="match status" value="1"/>
</dbReference>
<comment type="cofactor">
    <cofactor evidence="6">
        <name>Mg(2+)</name>
        <dbReference type="ChEBI" id="CHEBI:18420"/>
    </cofactor>
</comment>
<protein>
    <recommendedName>
        <fullName evidence="6">ADP-dependent (S)-NAD(P)H-hydrate dehydratase</fullName>
        <ecNumber evidence="6">4.2.1.136</ecNumber>
    </recommendedName>
    <alternativeName>
        <fullName evidence="6">ADP-dependent NAD(P)HX dehydratase</fullName>
    </alternativeName>
</protein>
<evidence type="ECO:0000313" key="9">
    <source>
        <dbReference type="Proteomes" id="UP000595448"/>
    </source>
</evidence>
<dbReference type="CDD" id="cd01171">
    <property type="entry name" value="YXKO-related"/>
    <property type="match status" value="1"/>
</dbReference>
<gene>
    <name evidence="6" type="primary">nnrD</name>
    <name evidence="8" type="ORF">JIP62_03725</name>
</gene>
<dbReference type="SUPFAM" id="SSF53613">
    <property type="entry name" value="Ribokinase-like"/>
    <property type="match status" value="1"/>
</dbReference>
<name>A0ABX7BNS9_9CAUL</name>
<keyword evidence="4 6" id="KW-0520">NAD</keyword>
<dbReference type="NCBIfam" id="TIGR00196">
    <property type="entry name" value="yjeF_cterm"/>
    <property type="match status" value="1"/>
</dbReference>
<comment type="catalytic activity">
    <reaction evidence="6">
        <text>(6S)-NADHX + ADP = AMP + phosphate + NADH + H(+)</text>
        <dbReference type="Rhea" id="RHEA:32223"/>
        <dbReference type="ChEBI" id="CHEBI:15378"/>
        <dbReference type="ChEBI" id="CHEBI:43474"/>
        <dbReference type="ChEBI" id="CHEBI:57945"/>
        <dbReference type="ChEBI" id="CHEBI:64074"/>
        <dbReference type="ChEBI" id="CHEBI:456215"/>
        <dbReference type="ChEBI" id="CHEBI:456216"/>
        <dbReference type="EC" id="4.2.1.136"/>
    </reaction>
</comment>
<feature type="binding site" evidence="6">
    <location>
        <position position="153"/>
    </location>
    <ligand>
        <name>(6S)-NADPHX</name>
        <dbReference type="ChEBI" id="CHEBI:64076"/>
    </ligand>
</feature>
<evidence type="ECO:0000256" key="3">
    <source>
        <dbReference type="ARBA" id="ARBA00022857"/>
    </source>
</evidence>
<dbReference type="EC" id="4.2.1.136" evidence="6"/>
<dbReference type="RefSeq" id="WP_201103588.1">
    <property type="nucleotide sequence ID" value="NZ_CP067977.1"/>
</dbReference>
<evidence type="ECO:0000256" key="6">
    <source>
        <dbReference type="HAMAP-Rule" id="MF_01965"/>
    </source>
</evidence>
<dbReference type="PROSITE" id="PS01050">
    <property type="entry name" value="YJEF_C_2"/>
    <property type="match status" value="1"/>
</dbReference>
<feature type="binding site" evidence="6">
    <location>
        <position position="216"/>
    </location>
    <ligand>
        <name>AMP</name>
        <dbReference type="ChEBI" id="CHEBI:456215"/>
    </ligand>
</feature>
<evidence type="ECO:0000256" key="4">
    <source>
        <dbReference type="ARBA" id="ARBA00023027"/>
    </source>
</evidence>
<feature type="binding site" evidence="6">
    <location>
        <position position="217"/>
    </location>
    <ligand>
        <name>(6S)-NADPHX</name>
        <dbReference type="ChEBI" id="CHEBI:64076"/>
    </ligand>
</feature>
<dbReference type="InterPro" id="IPR000631">
    <property type="entry name" value="CARKD"/>
</dbReference>
<feature type="domain" description="YjeF C-terminal" evidence="7">
    <location>
        <begin position="6"/>
        <end position="271"/>
    </location>
</feature>